<dbReference type="Gene3D" id="3.40.50.1820">
    <property type="entry name" value="alpha/beta hydrolase"/>
    <property type="match status" value="1"/>
</dbReference>
<name>A0A923I6N5_9FIRM</name>
<dbReference type="InterPro" id="IPR029058">
    <property type="entry name" value="AB_hydrolase_fold"/>
</dbReference>
<sequence length="268" mass="30276">MALFDIKLFSTSLLTNTDVRVVVPTPDEPFQPDDTPYYRPDKRYQILYLLHGAHGDCTVWTRNTGIERYAQEYKLMVVSASVTNSCYVDMAHGGRFLTYMTKELPAFINAMFPVSTRREDTFIAGMSMGGYGAFRVGLEAPERFSCVASLSGAIDMTSVYQKGIEGAPNSIRMEDVFGEGTIAGTKNDNLWRISELKKQGAQLPRFYQCCGTEDFLYGQNQKVRRELEKLGVDLTYDEGPGIHNWDYWDPQIRKVLQWLPLAGTLVDA</sequence>
<keyword evidence="2" id="KW-1185">Reference proteome</keyword>
<accession>A0A923I6N5</accession>
<gene>
    <name evidence="1" type="ORF">H8S23_07070</name>
</gene>
<dbReference type="Pfam" id="PF00756">
    <property type="entry name" value="Esterase"/>
    <property type="match status" value="1"/>
</dbReference>
<dbReference type="GO" id="GO:0016747">
    <property type="term" value="F:acyltransferase activity, transferring groups other than amino-acyl groups"/>
    <property type="evidence" value="ECO:0007669"/>
    <property type="project" value="TreeGrafter"/>
</dbReference>
<evidence type="ECO:0000313" key="1">
    <source>
        <dbReference type="EMBL" id="MBC5581266.1"/>
    </source>
</evidence>
<organism evidence="1 2">
    <name type="scientific">Anaerofilum hominis</name>
    <dbReference type="NCBI Taxonomy" id="2763016"/>
    <lineage>
        <taxon>Bacteria</taxon>
        <taxon>Bacillati</taxon>
        <taxon>Bacillota</taxon>
        <taxon>Clostridia</taxon>
        <taxon>Eubacteriales</taxon>
        <taxon>Oscillospiraceae</taxon>
        <taxon>Anaerofilum</taxon>
    </lineage>
</organism>
<proteinExistence type="predicted"/>
<dbReference type="PANTHER" id="PTHR48098">
    <property type="entry name" value="ENTEROCHELIN ESTERASE-RELATED"/>
    <property type="match status" value="1"/>
</dbReference>
<dbReference type="SUPFAM" id="SSF53474">
    <property type="entry name" value="alpha/beta-Hydrolases"/>
    <property type="match status" value="1"/>
</dbReference>
<dbReference type="AlphaFoldDB" id="A0A923I6N5"/>
<dbReference type="InterPro" id="IPR050583">
    <property type="entry name" value="Mycobacterial_A85_antigen"/>
</dbReference>
<dbReference type="RefSeq" id="WP_186887628.1">
    <property type="nucleotide sequence ID" value="NZ_JACONZ010000002.1"/>
</dbReference>
<comment type="caution">
    <text evidence="1">The sequence shown here is derived from an EMBL/GenBank/DDBJ whole genome shotgun (WGS) entry which is preliminary data.</text>
</comment>
<reference evidence="1" key="1">
    <citation type="submission" date="2020-08" db="EMBL/GenBank/DDBJ databases">
        <title>Genome public.</title>
        <authorList>
            <person name="Liu C."/>
            <person name="Sun Q."/>
        </authorList>
    </citation>
    <scope>NUCLEOTIDE SEQUENCE</scope>
    <source>
        <strain evidence="1">BX8</strain>
    </source>
</reference>
<dbReference type="Proteomes" id="UP000659630">
    <property type="component" value="Unassembled WGS sequence"/>
</dbReference>
<evidence type="ECO:0000313" key="2">
    <source>
        <dbReference type="Proteomes" id="UP000659630"/>
    </source>
</evidence>
<dbReference type="PANTHER" id="PTHR48098:SF1">
    <property type="entry name" value="DIACYLGLYCEROL ACYLTRANSFERASE_MYCOLYLTRANSFERASE AG85A"/>
    <property type="match status" value="1"/>
</dbReference>
<protein>
    <submittedName>
        <fullName evidence="1">Esterase family protein</fullName>
    </submittedName>
</protein>
<dbReference type="InterPro" id="IPR000801">
    <property type="entry name" value="Esterase-like"/>
</dbReference>
<dbReference type="EMBL" id="JACONZ010000002">
    <property type="protein sequence ID" value="MBC5581266.1"/>
    <property type="molecule type" value="Genomic_DNA"/>
</dbReference>